<comment type="caution">
    <text evidence="6">The sequence shown here is derived from an EMBL/GenBank/DDBJ whole genome shotgun (WGS) entry which is preliminary data.</text>
</comment>
<keyword evidence="1" id="KW-0346">Stress response</keyword>
<proteinExistence type="inferred from homology"/>
<dbReference type="InterPro" id="IPR002068">
    <property type="entry name" value="A-crystallin/Hsp20_dom"/>
</dbReference>
<evidence type="ECO:0000259" key="5">
    <source>
        <dbReference type="PROSITE" id="PS01031"/>
    </source>
</evidence>
<protein>
    <recommendedName>
        <fullName evidence="5">SHSP domain-containing protein</fullName>
    </recommendedName>
</protein>
<sequence length="164" mass="18647">MSLIPMLFDDFVCPARRNNWAFQPEEVIQPLRNVLNQLAHLEKDNSISVDKDKFQANVDVQQFKPEEITVRLEGDNTVIVEGKHEEQKDEHGFISRHFVRRYILPEDCDAQKVQSKLSSDGVLSISAPKKPDGKQIESKQIPITLTGPVGKVEQKQQDGNEKKA</sequence>
<dbReference type="EMBL" id="JBDJPC010000005">
    <property type="protein sequence ID" value="KAL1502293.1"/>
    <property type="molecule type" value="Genomic_DNA"/>
</dbReference>
<dbReference type="Pfam" id="PF00011">
    <property type="entry name" value="HSP20"/>
    <property type="match status" value="1"/>
</dbReference>
<dbReference type="PRINTS" id="PR00299">
    <property type="entry name" value="ACRYSTALLIN"/>
</dbReference>
<dbReference type="CDD" id="cd06526">
    <property type="entry name" value="metazoan_ACD"/>
    <property type="match status" value="1"/>
</dbReference>
<evidence type="ECO:0000313" key="6">
    <source>
        <dbReference type="EMBL" id="KAL1502293.1"/>
    </source>
</evidence>
<evidence type="ECO:0000256" key="4">
    <source>
        <dbReference type="SAM" id="MobiDB-lite"/>
    </source>
</evidence>
<dbReference type="InterPro" id="IPR001436">
    <property type="entry name" value="Alpha-crystallin/sHSP_animal"/>
</dbReference>
<evidence type="ECO:0000256" key="3">
    <source>
        <dbReference type="RuleBase" id="RU003616"/>
    </source>
</evidence>
<dbReference type="InterPro" id="IPR008978">
    <property type="entry name" value="HSP20-like_chaperone"/>
</dbReference>
<gene>
    <name evidence="6" type="ORF">ABEB36_007459</name>
</gene>
<accession>A0ABD1EU13</accession>
<dbReference type="PANTHER" id="PTHR45640:SF13">
    <property type="entry name" value="HEAT SHOCK PROTEIN 22-RELATED"/>
    <property type="match status" value="1"/>
</dbReference>
<dbReference type="Gene3D" id="2.60.40.790">
    <property type="match status" value="1"/>
</dbReference>
<evidence type="ECO:0000256" key="2">
    <source>
        <dbReference type="PROSITE-ProRule" id="PRU00285"/>
    </source>
</evidence>
<dbReference type="PANTHER" id="PTHR45640">
    <property type="entry name" value="HEAT SHOCK PROTEIN HSP-12.2-RELATED"/>
    <property type="match status" value="1"/>
</dbReference>
<feature type="domain" description="SHSP" evidence="5">
    <location>
        <begin position="36"/>
        <end position="144"/>
    </location>
</feature>
<reference evidence="6 7" key="1">
    <citation type="submission" date="2024-05" db="EMBL/GenBank/DDBJ databases">
        <title>Genetic variation in Jamaican populations of the coffee berry borer (Hypothenemus hampei).</title>
        <authorList>
            <person name="Errbii M."/>
            <person name="Myrie A."/>
        </authorList>
    </citation>
    <scope>NUCLEOTIDE SEQUENCE [LARGE SCALE GENOMIC DNA]</scope>
    <source>
        <strain evidence="6">JA-Hopewell-2020-01-JO</strain>
        <tissue evidence="6">Whole body</tissue>
    </source>
</reference>
<evidence type="ECO:0000256" key="1">
    <source>
        <dbReference type="ARBA" id="ARBA00023016"/>
    </source>
</evidence>
<name>A0ABD1EU13_HYPHA</name>
<organism evidence="6 7">
    <name type="scientific">Hypothenemus hampei</name>
    <name type="common">Coffee berry borer</name>
    <dbReference type="NCBI Taxonomy" id="57062"/>
    <lineage>
        <taxon>Eukaryota</taxon>
        <taxon>Metazoa</taxon>
        <taxon>Ecdysozoa</taxon>
        <taxon>Arthropoda</taxon>
        <taxon>Hexapoda</taxon>
        <taxon>Insecta</taxon>
        <taxon>Pterygota</taxon>
        <taxon>Neoptera</taxon>
        <taxon>Endopterygota</taxon>
        <taxon>Coleoptera</taxon>
        <taxon>Polyphaga</taxon>
        <taxon>Cucujiformia</taxon>
        <taxon>Curculionidae</taxon>
        <taxon>Scolytinae</taxon>
        <taxon>Hypothenemus</taxon>
    </lineage>
</organism>
<dbReference type="GO" id="GO:0009408">
    <property type="term" value="P:response to heat"/>
    <property type="evidence" value="ECO:0007669"/>
    <property type="project" value="UniProtKB-ARBA"/>
</dbReference>
<keyword evidence="7" id="KW-1185">Reference proteome</keyword>
<dbReference type="Proteomes" id="UP001566132">
    <property type="component" value="Unassembled WGS sequence"/>
</dbReference>
<dbReference type="SUPFAM" id="SSF49764">
    <property type="entry name" value="HSP20-like chaperones"/>
    <property type="match status" value="1"/>
</dbReference>
<comment type="similarity">
    <text evidence="2 3">Belongs to the small heat shock protein (HSP20) family.</text>
</comment>
<feature type="compositionally biased region" description="Basic and acidic residues" evidence="4">
    <location>
        <begin position="152"/>
        <end position="164"/>
    </location>
</feature>
<evidence type="ECO:0000313" key="7">
    <source>
        <dbReference type="Proteomes" id="UP001566132"/>
    </source>
</evidence>
<dbReference type="AlphaFoldDB" id="A0ABD1EU13"/>
<dbReference type="PROSITE" id="PS01031">
    <property type="entry name" value="SHSP"/>
    <property type="match status" value="1"/>
</dbReference>
<feature type="region of interest" description="Disordered" evidence="4">
    <location>
        <begin position="120"/>
        <end position="164"/>
    </location>
</feature>